<proteinExistence type="predicted"/>
<gene>
    <name evidence="1" type="ORF">CK820_G0005094</name>
</gene>
<name>A0A2J8P9A8_PANTR</name>
<feature type="non-terminal residue" evidence="1">
    <location>
        <position position="1"/>
    </location>
</feature>
<protein>
    <submittedName>
        <fullName evidence="1">APEH isoform 4</fullName>
    </submittedName>
</protein>
<dbReference type="Proteomes" id="UP000236370">
    <property type="component" value="Unassembled WGS sequence"/>
</dbReference>
<sequence>QRVVFDSAQRSRQDLFAVDTQVGAGSCSQLTRTSWWHSFPHPAYLQP</sequence>
<reference evidence="1 2" key="1">
    <citation type="submission" date="2017-12" db="EMBL/GenBank/DDBJ databases">
        <title>High-resolution comparative analysis of great ape genomes.</title>
        <authorList>
            <person name="Pollen A."/>
            <person name="Hastie A."/>
            <person name="Hormozdiari F."/>
            <person name="Dougherty M."/>
            <person name="Liu R."/>
            <person name="Chaisson M."/>
            <person name="Hoppe E."/>
            <person name="Hill C."/>
            <person name="Pang A."/>
            <person name="Hillier L."/>
            <person name="Baker C."/>
            <person name="Armstrong J."/>
            <person name="Shendure J."/>
            <person name="Paten B."/>
            <person name="Wilson R."/>
            <person name="Chao H."/>
            <person name="Schneider V."/>
            <person name="Ventura M."/>
            <person name="Kronenberg Z."/>
            <person name="Murali S."/>
            <person name="Gordon D."/>
            <person name="Cantsilieris S."/>
            <person name="Munson K."/>
            <person name="Nelson B."/>
            <person name="Raja A."/>
            <person name="Underwood J."/>
            <person name="Diekhans M."/>
            <person name="Fiddes I."/>
            <person name="Haussler D."/>
            <person name="Eichler E."/>
        </authorList>
    </citation>
    <scope>NUCLEOTIDE SEQUENCE [LARGE SCALE GENOMIC DNA]</scope>
    <source>
        <strain evidence="1">Yerkes chimp pedigree #C0471</strain>
    </source>
</reference>
<accession>A0A2J8P9A8</accession>
<evidence type="ECO:0000313" key="2">
    <source>
        <dbReference type="Proteomes" id="UP000236370"/>
    </source>
</evidence>
<dbReference type="EMBL" id="NBAG03000218">
    <property type="protein sequence ID" value="PNI80611.1"/>
    <property type="molecule type" value="Genomic_DNA"/>
</dbReference>
<evidence type="ECO:0000313" key="1">
    <source>
        <dbReference type="EMBL" id="PNI80611.1"/>
    </source>
</evidence>
<organism evidence="1 2">
    <name type="scientific">Pan troglodytes</name>
    <name type="common">Chimpanzee</name>
    <dbReference type="NCBI Taxonomy" id="9598"/>
    <lineage>
        <taxon>Eukaryota</taxon>
        <taxon>Metazoa</taxon>
        <taxon>Chordata</taxon>
        <taxon>Craniata</taxon>
        <taxon>Vertebrata</taxon>
        <taxon>Euteleostomi</taxon>
        <taxon>Mammalia</taxon>
        <taxon>Eutheria</taxon>
        <taxon>Euarchontoglires</taxon>
        <taxon>Primates</taxon>
        <taxon>Haplorrhini</taxon>
        <taxon>Catarrhini</taxon>
        <taxon>Hominidae</taxon>
        <taxon>Pan</taxon>
    </lineage>
</organism>
<dbReference type="AlphaFoldDB" id="A0A2J8P9A8"/>
<comment type="caution">
    <text evidence="1">The sequence shown here is derived from an EMBL/GenBank/DDBJ whole genome shotgun (WGS) entry which is preliminary data.</text>
</comment>